<sequence length="996" mass="110802">MTYEPSNGCSFRRTRGQVACRIWWDIIPMASPVPVRLQCIPGGKCQECFSNVTTLRGPGQLEHLKCLGCDHLWISHEALEILEGDCLYVHRRRGLPDHQCGGFYLQEPASFGSPDKRARPSSPLTGTCTPSAFVVANGWRTSPTMLSSPVVVLVLSRRPTPTNPSRNVPTPVVEARAPSAPAVPPSVPPPSVVPPPTTVPAPAPPPGAGVILATMSTEDANALRMDAAKRMLPQHQIKKEDPEVFPGEKPKPRGKNKRRPTSLNPEIGWLKLDILILPNVGEPDNAELPWGYQQVALRLDLTATAYEQVFTPHSLAIHATFTPGSHLLKQIHQELINATKLGKLEVPGLDSFVSHNEEILYGAHYPWLFLVPRKDGNVYKFGPGGNLTASPVSATELTKMCRSFQPLPPSQANRYFLVVAPRFGDIKGPIRALVQPDDDVAHVTESHACFAYRILKAADSQPAWPKEVLCGQGCPRPHPIEISDDEEVLADAACASWSPPPVEEALGPQYPPGSVLVHSTPPPPAMPPALLRTNRLADSPSADDDQMIISKWQRATYQAVDPLHSSRGYQITGDTVESIAEVLWQWFMHTVHNASGFFDVTPYPLIRRFTLADIGFELPQLFNPEVWMREYHAEGSQFGGPALGPGPERSCHLATLAELVKDSRYWKMRGDGTYTFILGSTQSEIRARTTYMTACGRFLAFSLLNLGQGFVMSPWVILAIVAGWDAFCDLTLEQIRSFSESDTAALADWFSIAPEMRITVLAEPREREAHLALSARLTARMLLDDDMLWNHPDLLALHEGFNWVLFPVWSGPPRKRYLEVMGEFPLIPLLQRLYQPFVSIEEVISRLSFQVGEQTSPPNDQYQCSCLFLFRYRLGEYLRGIGHPPSSRGELVTREKWDKEKDDPLVRGHLLMDAAWALPRPPADPLWDIKFKITFVKQNIARGTSIHFHTCLGTTDITFTPELAQMLSQRGSVADHPAYHFFHAQCIRSIRQYSST</sequence>
<gene>
    <name evidence="2" type="ORF">ARMGADRAFT_1137256</name>
</gene>
<dbReference type="AlphaFoldDB" id="A0A2H3CPJ8"/>
<dbReference type="EMBL" id="KZ293707">
    <property type="protein sequence ID" value="PBK83314.1"/>
    <property type="molecule type" value="Genomic_DNA"/>
</dbReference>
<feature type="compositionally biased region" description="Pro residues" evidence="1">
    <location>
        <begin position="181"/>
        <end position="198"/>
    </location>
</feature>
<name>A0A2H3CPJ8_ARMGA</name>
<feature type="region of interest" description="Disordered" evidence="1">
    <location>
        <begin position="233"/>
        <end position="262"/>
    </location>
</feature>
<organism evidence="2 3">
    <name type="scientific">Armillaria gallica</name>
    <name type="common">Bulbous honey fungus</name>
    <name type="synonym">Armillaria bulbosa</name>
    <dbReference type="NCBI Taxonomy" id="47427"/>
    <lineage>
        <taxon>Eukaryota</taxon>
        <taxon>Fungi</taxon>
        <taxon>Dikarya</taxon>
        <taxon>Basidiomycota</taxon>
        <taxon>Agaricomycotina</taxon>
        <taxon>Agaricomycetes</taxon>
        <taxon>Agaricomycetidae</taxon>
        <taxon>Agaricales</taxon>
        <taxon>Marasmiineae</taxon>
        <taxon>Physalacriaceae</taxon>
        <taxon>Armillaria</taxon>
    </lineage>
</organism>
<keyword evidence="3" id="KW-1185">Reference proteome</keyword>
<evidence type="ECO:0000256" key="1">
    <source>
        <dbReference type="SAM" id="MobiDB-lite"/>
    </source>
</evidence>
<dbReference type="Proteomes" id="UP000217790">
    <property type="component" value="Unassembled WGS sequence"/>
</dbReference>
<protein>
    <submittedName>
        <fullName evidence="2">Uncharacterized protein</fullName>
    </submittedName>
</protein>
<feature type="compositionally biased region" description="Basic and acidic residues" evidence="1">
    <location>
        <begin position="237"/>
        <end position="251"/>
    </location>
</feature>
<evidence type="ECO:0000313" key="3">
    <source>
        <dbReference type="Proteomes" id="UP000217790"/>
    </source>
</evidence>
<feature type="region of interest" description="Disordered" evidence="1">
    <location>
        <begin position="158"/>
        <end position="198"/>
    </location>
</feature>
<proteinExistence type="predicted"/>
<reference evidence="3" key="1">
    <citation type="journal article" date="2017" name="Nat. Ecol. Evol.">
        <title>Genome expansion and lineage-specific genetic innovations in the forest pathogenic fungi Armillaria.</title>
        <authorList>
            <person name="Sipos G."/>
            <person name="Prasanna A.N."/>
            <person name="Walter M.C."/>
            <person name="O'Connor E."/>
            <person name="Balint B."/>
            <person name="Krizsan K."/>
            <person name="Kiss B."/>
            <person name="Hess J."/>
            <person name="Varga T."/>
            <person name="Slot J."/>
            <person name="Riley R."/>
            <person name="Boka B."/>
            <person name="Rigling D."/>
            <person name="Barry K."/>
            <person name="Lee J."/>
            <person name="Mihaltcheva S."/>
            <person name="LaButti K."/>
            <person name="Lipzen A."/>
            <person name="Waldron R."/>
            <person name="Moloney N.M."/>
            <person name="Sperisen C."/>
            <person name="Kredics L."/>
            <person name="Vagvoelgyi C."/>
            <person name="Patrignani A."/>
            <person name="Fitzpatrick D."/>
            <person name="Nagy I."/>
            <person name="Doyle S."/>
            <person name="Anderson J.B."/>
            <person name="Grigoriev I.V."/>
            <person name="Gueldener U."/>
            <person name="Muensterkoetter M."/>
            <person name="Nagy L.G."/>
        </authorList>
    </citation>
    <scope>NUCLEOTIDE SEQUENCE [LARGE SCALE GENOMIC DNA]</scope>
    <source>
        <strain evidence="3">Ar21-2</strain>
    </source>
</reference>
<accession>A0A2H3CPJ8</accession>
<dbReference type="OrthoDB" id="3271070at2759"/>
<evidence type="ECO:0000313" key="2">
    <source>
        <dbReference type="EMBL" id="PBK83314.1"/>
    </source>
</evidence>
<dbReference type="InParanoid" id="A0A2H3CPJ8"/>